<dbReference type="AlphaFoldDB" id="A0A7C1CWG4"/>
<dbReference type="Proteomes" id="UP000886198">
    <property type="component" value="Unassembled WGS sequence"/>
</dbReference>
<accession>A0A7C1CWG4</accession>
<proteinExistence type="predicted"/>
<protein>
    <submittedName>
        <fullName evidence="1">DUF2188 domain-containing protein</fullName>
    </submittedName>
</protein>
<name>A0A7C1CWG4_9BACT</name>
<dbReference type="EMBL" id="DSBT01000168">
    <property type="protein sequence ID" value="HDP77711.1"/>
    <property type="molecule type" value="Genomic_DNA"/>
</dbReference>
<organism evidence="1">
    <name type="scientific">Mesotoga infera</name>
    <dbReference type="NCBI Taxonomy" id="1236046"/>
    <lineage>
        <taxon>Bacteria</taxon>
        <taxon>Thermotogati</taxon>
        <taxon>Thermotogota</taxon>
        <taxon>Thermotogae</taxon>
        <taxon>Kosmotogales</taxon>
        <taxon>Kosmotogaceae</taxon>
        <taxon>Mesotoga</taxon>
    </lineage>
</organism>
<dbReference type="InterPro" id="IPR018691">
    <property type="entry name" value="DUF2188"/>
</dbReference>
<reference evidence="1" key="1">
    <citation type="journal article" date="2020" name="mSystems">
        <title>Genome- and Community-Level Interaction Insights into Carbon Utilization and Element Cycling Functions of Hydrothermarchaeota in Hydrothermal Sediment.</title>
        <authorList>
            <person name="Zhou Z."/>
            <person name="Liu Y."/>
            <person name="Xu W."/>
            <person name="Pan J."/>
            <person name="Luo Z.H."/>
            <person name="Li M."/>
        </authorList>
    </citation>
    <scope>NUCLEOTIDE SEQUENCE [LARGE SCALE GENOMIC DNA]</scope>
    <source>
        <strain evidence="1">SpSt-1179</strain>
    </source>
</reference>
<evidence type="ECO:0000313" key="1">
    <source>
        <dbReference type="EMBL" id="HDP77711.1"/>
    </source>
</evidence>
<comment type="caution">
    <text evidence="1">The sequence shown here is derived from an EMBL/GenBank/DDBJ whole genome shotgun (WGS) entry which is preliminary data.</text>
</comment>
<sequence length="110" mass="12518">MDHHEELRKIPSISENIVEDIYHVKPHEGSWIVDHESEERIIHRFDDKVDAISAASELASNSPEGKLVIHNFEGNVDKDETEKIGKSLQEKSGGARVFIPVAFHTRLSRH</sequence>
<dbReference type="Pfam" id="PF09954">
    <property type="entry name" value="DUF2188"/>
    <property type="match status" value="1"/>
</dbReference>
<gene>
    <name evidence="1" type="ORF">ENN47_05930</name>
</gene>